<dbReference type="PANTHER" id="PTHR31495:SF0">
    <property type="entry name" value="BINDING PROTEIN CALEOSIN, PUTATIVE (AFU_ORTHOLOGUE AFUA_5G13750)-RELATED"/>
    <property type="match status" value="1"/>
</dbReference>
<feature type="region of interest" description="Disordered" evidence="2">
    <location>
        <begin position="48"/>
        <end position="69"/>
    </location>
</feature>
<evidence type="ECO:0000313" key="5">
    <source>
        <dbReference type="Proteomes" id="UP000193144"/>
    </source>
</evidence>
<comment type="similarity">
    <text evidence="1">Belongs to the caleosin family.</text>
</comment>
<proteinExistence type="inferred from homology"/>
<dbReference type="STRING" id="1231657.A0A1Y1YZ42"/>
<dbReference type="GO" id="GO:0005509">
    <property type="term" value="F:calcium ion binding"/>
    <property type="evidence" value="ECO:0007669"/>
    <property type="project" value="TreeGrafter"/>
</dbReference>
<protein>
    <submittedName>
        <fullName evidence="4">Caleosin related protein-domain-containing protein</fullName>
    </submittedName>
</protein>
<dbReference type="PANTHER" id="PTHR31495">
    <property type="entry name" value="PEROXYGENASE 3-RELATED"/>
    <property type="match status" value="1"/>
</dbReference>
<dbReference type="InterPro" id="IPR007736">
    <property type="entry name" value="Caleosin-related"/>
</dbReference>
<feature type="transmembrane region" description="Helical" evidence="3">
    <location>
        <begin position="99"/>
        <end position="120"/>
    </location>
</feature>
<feature type="compositionally biased region" description="Polar residues" evidence="2">
    <location>
        <begin position="51"/>
        <end position="60"/>
    </location>
</feature>
<dbReference type="EMBL" id="MCFA01000148">
    <property type="protein sequence ID" value="ORY03318.1"/>
    <property type="molecule type" value="Genomic_DNA"/>
</dbReference>
<organism evidence="4 5">
    <name type="scientific">Clohesyomyces aquaticus</name>
    <dbReference type="NCBI Taxonomy" id="1231657"/>
    <lineage>
        <taxon>Eukaryota</taxon>
        <taxon>Fungi</taxon>
        <taxon>Dikarya</taxon>
        <taxon>Ascomycota</taxon>
        <taxon>Pezizomycotina</taxon>
        <taxon>Dothideomycetes</taxon>
        <taxon>Pleosporomycetidae</taxon>
        <taxon>Pleosporales</taxon>
        <taxon>Lindgomycetaceae</taxon>
        <taxon>Clohesyomyces</taxon>
    </lineage>
</organism>
<accession>A0A1Y1YZ42</accession>
<dbReference type="AlphaFoldDB" id="A0A1Y1YZ42"/>
<evidence type="ECO:0000256" key="1">
    <source>
        <dbReference type="ARBA" id="ARBA00006765"/>
    </source>
</evidence>
<keyword evidence="3" id="KW-1133">Transmembrane helix</keyword>
<keyword evidence="5" id="KW-1185">Reference proteome</keyword>
<sequence length="245" mass="27827">MDYQPLVNGGPDDSFARAIPSVPDTEAYQPFIDLGSNPMLRHAGTARANIAPSTSAPSGTTEREWTKQHSHQTVMQQHCNFFDQDHDGIIWPKDTYIGFYRLGFGVLLSMFAMFAIHGALSYNTQPSILPDPFFRILIQNIHKDKHGSDSGTYDTEGRYVPQKFEDIFAKFASGRDYITAGEVYVMIRQNMCAFDPFGWTAEALEWTATYIMLWPSDGRMMKEDIRGMYDGSIFYTIAARREKSQ</sequence>
<gene>
    <name evidence="4" type="ORF">BCR34DRAFT_492485</name>
</gene>
<dbReference type="GO" id="GO:0004497">
    <property type="term" value="F:monooxygenase activity"/>
    <property type="evidence" value="ECO:0007669"/>
    <property type="project" value="TreeGrafter"/>
</dbReference>
<keyword evidence="3" id="KW-0812">Transmembrane</keyword>
<dbReference type="Proteomes" id="UP000193144">
    <property type="component" value="Unassembled WGS sequence"/>
</dbReference>
<comment type="caution">
    <text evidence="4">The sequence shown here is derived from an EMBL/GenBank/DDBJ whole genome shotgun (WGS) entry which is preliminary data.</text>
</comment>
<reference evidence="4 5" key="1">
    <citation type="submission" date="2016-07" db="EMBL/GenBank/DDBJ databases">
        <title>Pervasive Adenine N6-methylation of Active Genes in Fungi.</title>
        <authorList>
            <consortium name="DOE Joint Genome Institute"/>
            <person name="Mondo S.J."/>
            <person name="Dannebaum R.O."/>
            <person name="Kuo R.C."/>
            <person name="Labutti K."/>
            <person name="Haridas S."/>
            <person name="Kuo A."/>
            <person name="Salamov A."/>
            <person name="Ahrendt S.R."/>
            <person name="Lipzen A."/>
            <person name="Sullivan W."/>
            <person name="Andreopoulos W.B."/>
            <person name="Clum A."/>
            <person name="Lindquist E."/>
            <person name="Daum C."/>
            <person name="Ramamoorthy G.K."/>
            <person name="Gryganskyi A."/>
            <person name="Culley D."/>
            <person name="Magnuson J.K."/>
            <person name="James T.Y."/>
            <person name="O'Malley M.A."/>
            <person name="Stajich J.E."/>
            <person name="Spatafora J.W."/>
            <person name="Visel A."/>
            <person name="Grigoriev I.V."/>
        </authorList>
    </citation>
    <scope>NUCLEOTIDE SEQUENCE [LARGE SCALE GENOMIC DNA]</scope>
    <source>
        <strain evidence="4 5">CBS 115471</strain>
    </source>
</reference>
<name>A0A1Y1YZ42_9PLEO</name>
<dbReference type="Pfam" id="PF05042">
    <property type="entry name" value="Caleosin"/>
    <property type="match status" value="1"/>
</dbReference>
<evidence type="ECO:0000256" key="3">
    <source>
        <dbReference type="SAM" id="Phobius"/>
    </source>
</evidence>
<evidence type="ECO:0000256" key="2">
    <source>
        <dbReference type="SAM" id="MobiDB-lite"/>
    </source>
</evidence>
<dbReference type="OrthoDB" id="640742at2759"/>
<keyword evidence="3" id="KW-0472">Membrane</keyword>
<evidence type="ECO:0000313" key="4">
    <source>
        <dbReference type="EMBL" id="ORY03318.1"/>
    </source>
</evidence>